<organism evidence="1 2">
    <name type="scientific">Mya arenaria</name>
    <name type="common">Soft-shell clam</name>
    <dbReference type="NCBI Taxonomy" id="6604"/>
    <lineage>
        <taxon>Eukaryota</taxon>
        <taxon>Metazoa</taxon>
        <taxon>Spiralia</taxon>
        <taxon>Lophotrochozoa</taxon>
        <taxon>Mollusca</taxon>
        <taxon>Bivalvia</taxon>
        <taxon>Autobranchia</taxon>
        <taxon>Heteroconchia</taxon>
        <taxon>Euheterodonta</taxon>
        <taxon>Imparidentia</taxon>
        <taxon>Neoheterodontei</taxon>
        <taxon>Myida</taxon>
        <taxon>Myoidea</taxon>
        <taxon>Myidae</taxon>
        <taxon>Mya</taxon>
    </lineage>
</organism>
<evidence type="ECO:0000313" key="1">
    <source>
        <dbReference type="EMBL" id="WAR20880.1"/>
    </source>
</evidence>
<reference evidence="1" key="1">
    <citation type="submission" date="2022-11" db="EMBL/GenBank/DDBJ databases">
        <title>Centuries of genome instability and evolution in soft-shell clam transmissible cancer (bioRxiv).</title>
        <authorList>
            <person name="Hart S.F.M."/>
            <person name="Yonemitsu M.A."/>
            <person name="Giersch R.M."/>
            <person name="Beal B.F."/>
            <person name="Arriagada G."/>
            <person name="Davis B.W."/>
            <person name="Ostrander E.A."/>
            <person name="Goff S.P."/>
            <person name="Metzger M.J."/>
        </authorList>
    </citation>
    <scope>NUCLEOTIDE SEQUENCE</scope>
    <source>
        <strain evidence="1">MELC-2E11</strain>
        <tissue evidence="1">Siphon/mantle</tissue>
    </source>
</reference>
<proteinExistence type="predicted"/>
<keyword evidence="2" id="KW-1185">Reference proteome</keyword>
<protein>
    <submittedName>
        <fullName evidence="1">Uncharacterized protein</fullName>
    </submittedName>
</protein>
<dbReference type="EMBL" id="CP111023">
    <property type="protein sequence ID" value="WAR20880.1"/>
    <property type="molecule type" value="Genomic_DNA"/>
</dbReference>
<sequence>MYIVDCLFSDRSYVKNVSDAYNLSYAVNCKHDLITDFYNNLALAKKEFKFVSFACFSKKNRVSSFLVNLKPMIFLANILNWTLLNEGNNMILFWRGGKMKVFILLCI</sequence>
<dbReference type="Proteomes" id="UP001164746">
    <property type="component" value="Chromosome 12"/>
</dbReference>
<gene>
    <name evidence="1" type="ORF">MAR_014854</name>
</gene>
<accession>A0ABY7FFP0</accession>
<name>A0ABY7FFP0_MYAAR</name>
<evidence type="ECO:0000313" key="2">
    <source>
        <dbReference type="Proteomes" id="UP001164746"/>
    </source>
</evidence>